<evidence type="ECO:0000313" key="2">
    <source>
        <dbReference type="EMBL" id="KAL3092667.1"/>
    </source>
</evidence>
<gene>
    <name evidence="2" type="ORF">niasHS_007876</name>
</gene>
<keyword evidence="3" id="KW-1185">Reference proteome</keyword>
<feature type="region of interest" description="Disordered" evidence="1">
    <location>
        <begin position="17"/>
        <end position="74"/>
    </location>
</feature>
<evidence type="ECO:0000313" key="3">
    <source>
        <dbReference type="Proteomes" id="UP001620645"/>
    </source>
</evidence>
<organism evidence="2 3">
    <name type="scientific">Heterodera schachtii</name>
    <name type="common">Sugarbeet cyst nematode worm</name>
    <name type="synonym">Tylenchus schachtii</name>
    <dbReference type="NCBI Taxonomy" id="97005"/>
    <lineage>
        <taxon>Eukaryota</taxon>
        <taxon>Metazoa</taxon>
        <taxon>Ecdysozoa</taxon>
        <taxon>Nematoda</taxon>
        <taxon>Chromadorea</taxon>
        <taxon>Rhabditida</taxon>
        <taxon>Tylenchina</taxon>
        <taxon>Tylenchomorpha</taxon>
        <taxon>Tylenchoidea</taxon>
        <taxon>Heteroderidae</taxon>
        <taxon>Heteroderinae</taxon>
        <taxon>Heterodera</taxon>
    </lineage>
</organism>
<comment type="caution">
    <text evidence="2">The sequence shown here is derived from an EMBL/GenBank/DDBJ whole genome shotgun (WGS) entry which is preliminary data.</text>
</comment>
<feature type="compositionally biased region" description="Basic and acidic residues" evidence="1">
    <location>
        <begin position="159"/>
        <end position="174"/>
    </location>
</feature>
<feature type="compositionally biased region" description="Low complexity" evidence="1">
    <location>
        <begin position="36"/>
        <end position="52"/>
    </location>
</feature>
<proteinExistence type="predicted"/>
<dbReference type="Proteomes" id="UP001620645">
    <property type="component" value="Unassembled WGS sequence"/>
</dbReference>
<feature type="compositionally biased region" description="Low complexity" evidence="1">
    <location>
        <begin position="148"/>
        <end position="158"/>
    </location>
</feature>
<feature type="compositionally biased region" description="Basic and acidic residues" evidence="1">
    <location>
        <begin position="106"/>
        <end position="145"/>
    </location>
</feature>
<dbReference type="AlphaFoldDB" id="A0ABD2JPX0"/>
<evidence type="ECO:0000256" key="1">
    <source>
        <dbReference type="SAM" id="MobiDB-lite"/>
    </source>
</evidence>
<dbReference type="EMBL" id="JBICCN010000118">
    <property type="protein sequence ID" value="KAL3092667.1"/>
    <property type="molecule type" value="Genomic_DNA"/>
</dbReference>
<feature type="compositionally biased region" description="Low complexity" evidence="1">
    <location>
        <begin position="59"/>
        <end position="73"/>
    </location>
</feature>
<name>A0ABD2JPX0_HETSC</name>
<feature type="region of interest" description="Disordered" evidence="1">
    <location>
        <begin position="93"/>
        <end position="202"/>
    </location>
</feature>
<feature type="compositionally biased region" description="Pro residues" evidence="1">
    <location>
        <begin position="26"/>
        <end position="35"/>
    </location>
</feature>
<reference evidence="2 3" key="1">
    <citation type="submission" date="2024-10" db="EMBL/GenBank/DDBJ databases">
        <authorList>
            <person name="Kim D."/>
        </authorList>
    </citation>
    <scope>NUCLEOTIDE SEQUENCE [LARGE SCALE GENOMIC DNA]</scope>
    <source>
        <strain evidence="2">Taebaek</strain>
    </source>
</reference>
<protein>
    <submittedName>
        <fullName evidence="2">Uncharacterized protein</fullName>
    </submittedName>
</protein>
<accession>A0ABD2JPX0</accession>
<sequence length="202" mass="22337">MFWKLKQKNSVFGIKSISSSSSNRHLPPPLPPPAALVPSSSSALPSSSSSSQCSCCCVSSSNNSKYEPLSESDLSAEELAERLLIHLRSSIDHLLPESDDDADAGEQEKGKDLKEEKSKTERRDAVFGDAKNSKHEKEEGKDKGNGGETQQQQQQRQRITQEEKTPSSEDEQHKQQQMMATTTVGPNFMKQSSDDLTEEKVR</sequence>
<feature type="compositionally biased region" description="Polar residues" evidence="1">
    <location>
        <begin position="175"/>
        <end position="191"/>
    </location>
</feature>